<feature type="zinc finger region" description="C3H1-type" evidence="1">
    <location>
        <begin position="281"/>
        <end position="310"/>
    </location>
</feature>
<evidence type="ECO:0000256" key="3">
    <source>
        <dbReference type="SAM" id="MobiDB-lite"/>
    </source>
</evidence>
<dbReference type="EMBL" id="CP042197">
    <property type="protein sequence ID" value="QDS75291.1"/>
    <property type="molecule type" value="Genomic_DNA"/>
</dbReference>
<evidence type="ECO:0000313" key="5">
    <source>
        <dbReference type="EMBL" id="QDS75291.1"/>
    </source>
</evidence>
<accession>A0A517LI31</accession>
<evidence type="ECO:0000256" key="1">
    <source>
        <dbReference type="PROSITE-ProRule" id="PRU00723"/>
    </source>
</evidence>
<dbReference type="Gene3D" id="4.10.1000.10">
    <property type="entry name" value="Zinc finger, CCCH-type"/>
    <property type="match status" value="1"/>
</dbReference>
<dbReference type="SMART" id="SM00356">
    <property type="entry name" value="ZnF_C3H1"/>
    <property type="match status" value="2"/>
</dbReference>
<keyword evidence="1" id="KW-0479">Metal-binding</keyword>
<dbReference type="Pfam" id="PF25542">
    <property type="entry name" value="zf-CCCH_12"/>
    <property type="match status" value="1"/>
</dbReference>
<keyword evidence="1" id="KW-0863">Zinc-finger</keyword>
<name>A0A517LI31_9PEZI</name>
<feature type="domain" description="C3H1-type" evidence="4">
    <location>
        <begin position="281"/>
        <end position="310"/>
    </location>
</feature>
<keyword evidence="6" id="KW-1185">Reference proteome</keyword>
<feature type="zinc finger region" description="C3H1-type" evidence="1">
    <location>
        <begin position="383"/>
        <end position="410"/>
    </location>
</feature>
<reference evidence="5 6" key="1">
    <citation type="submission" date="2019-07" db="EMBL/GenBank/DDBJ databases">
        <title>Finished genome of Venturia effusa.</title>
        <authorList>
            <person name="Young C.A."/>
            <person name="Cox M.P."/>
            <person name="Ganley A.R.D."/>
            <person name="David W.J."/>
        </authorList>
    </citation>
    <scope>NUCLEOTIDE SEQUENCE [LARGE SCALE GENOMIC DNA]</scope>
    <source>
        <strain evidence="6">albino</strain>
    </source>
</reference>
<dbReference type="PANTHER" id="PTHR37543">
    <property type="entry name" value="CCCH ZINC FINGER DNA BINDING PROTEIN (AFU_ORTHOLOGUE AFUA_5G12760)"/>
    <property type="match status" value="1"/>
</dbReference>
<dbReference type="Proteomes" id="UP000316270">
    <property type="component" value="Chromosome 13"/>
</dbReference>
<feature type="region of interest" description="Disordered" evidence="3">
    <location>
        <begin position="473"/>
        <end position="519"/>
    </location>
</feature>
<dbReference type="PROSITE" id="PS50103">
    <property type="entry name" value="ZF_C3H1"/>
    <property type="match status" value="2"/>
</dbReference>
<feature type="domain" description="C3H1-type" evidence="4">
    <location>
        <begin position="383"/>
        <end position="410"/>
    </location>
</feature>
<proteinExistence type="predicted"/>
<dbReference type="Pfam" id="PF25540">
    <property type="entry name" value="DUF7923"/>
    <property type="match status" value="1"/>
</dbReference>
<dbReference type="AlphaFoldDB" id="A0A517LI31"/>
<sequence>MLTDHDIDGLEEQLNAYKITNAAHNAALNTLTERYEHMIEDYRRLKSDYEEVREARERYKKLSKDQDKNPFVLVLVDGDGYNFTDQLIRSGGVDAAQQLHQQIEEYLPRLGTDIARCRIMVRMYANLQGLSKASARANLCGGEARALAPFTTGFTRARELFDFVDAGDKKEAADFKIRELFRLFIDNSQCKHIFFAGCHDNGYLSLLTPYINKMDRITLIKAAQLSPEFRSLGLRIVEFPSVFRTSPLDAMVYPKYNNNGPAPSTPYNRPNPQFIDNRDYGSVKIVCTHFNKPGKECRHGDKCRYLHIGPDGRDARDIQFNGSVSVNKKDTSTNGLMSPRLPDAVLPQPNGHLIPLNRDGHRVDVRLPRASGDDHLILKKRIQVGSKLCNDYQLAGTCRSDNCQYDHSVLAPELTNVLRHLAREIPCARKGGCRRDVCYKGHVCAKPGCRNCKLGYKAHGVDTNVAVWVEPEDRQDLDEAGSKASIEDVDGASPGSPTTRSPEDSSPYLSLEKVISEDA</sequence>
<gene>
    <name evidence="5" type="ORF">FKW77_001220</name>
</gene>
<dbReference type="InterPro" id="IPR000571">
    <property type="entry name" value="Znf_CCCH"/>
</dbReference>
<evidence type="ECO:0000259" key="4">
    <source>
        <dbReference type="PROSITE" id="PS50103"/>
    </source>
</evidence>
<dbReference type="InterPro" id="IPR057654">
    <property type="entry name" value="Znf-CCCH_tandem"/>
</dbReference>
<feature type="coiled-coil region" evidence="2">
    <location>
        <begin position="7"/>
        <end position="65"/>
    </location>
</feature>
<dbReference type="OrthoDB" id="2270193at2759"/>
<dbReference type="PANTHER" id="PTHR37543:SF1">
    <property type="entry name" value="CCCH ZINC FINGER DNA BINDING PROTEIN (AFU_ORTHOLOGUE AFUA_5G12760)"/>
    <property type="match status" value="1"/>
</dbReference>
<organism evidence="5 6">
    <name type="scientific">Venturia effusa</name>
    <dbReference type="NCBI Taxonomy" id="50376"/>
    <lineage>
        <taxon>Eukaryota</taxon>
        <taxon>Fungi</taxon>
        <taxon>Dikarya</taxon>
        <taxon>Ascomycota</taxon>
        <taxon>Pezizomycotina</taxon>
        <taxon>Dothideomycetes</taxon>
        <taxon>Pleosporomycetidae</taxon>
        <taxon>Venturiales</taxon>
        <taxon>Venturiaceae</taxon>
        <taxon>Venturia</taxon>
    </lineage>
</organism>
<dbReference type="GO" id="GO:0008270">
    <property type="term" value="F:zinc ion binding"/>
    <property type="evidence" value="ECO:0007669"/>
    <property type="project" value="UniProtKB-KW"/>
</dbReference>
<dbReference type="InterPro" id="IPR057683">
    <property type="entry name" value="DUF7923"/>
</dbReference>
<keyword evidence="1" id="KW-0862">Zinc</keyword>
<evidence type="ECO:0000256" key="2">
    <source>
        <dbReference type="SAM" id="Coils"/>
    </source>
</evidence>
<dbReference type="Pfam" id="PF25543">
    <property type="entry name" value="zf-CCCH_tandem"/>
    <property type="match status" value="1"/>
</dbReference>
<protein>
    <recommendedName>
        <fullName evidence="4">C3H1-type domain-containing protein</fullName>
    </recommendedName>
</protein>
<evidence type="ECO:0000313" key="6">
    <source>
        <dbReference type="Proteomes" id="UP000316270"/>
    </source>
</evidence>
<dbReference type="STRING" id="50376.A0A517LI31"/>
<keyword evidence="2" id="KW-0175">Coiled coil</keyword>